<dbReference type="PROSITE" id="PS00847">
    <property type="entry name" value="MCM_1"/>
    <property type="match status" value="1"/>
</dbReference>
<dbReference type="VEuPathDB" id="FungiDB:AeMF1_009133"/>
<keyword evidence="5 9" id="KW-0067">ATP-binding</keyword>
<dbReference type="SUPFAM" id="SSF50249">
    <property type="entry name" value="Nucleic acid-binding proteins"/>
    <property type="match status" value="1"/>
</dbReference>
<evidence type="ECO:0000256" key="5">
    <source>
        <dbReference type="ARBA" id="ARBA00022840"/>
    </source>
</evidence>
<dbReference type="Pfam" id="PF17207">
    <property type="entry name" value="MCM_OB"/>
    <property type="match status" value="1"/>
</dbReference>
<dbReference type="InterPro" id="IPR031327">
    <property type="entry name" value="MCM"/>
</dbReference>
<dbReference type="InterPro" id="IPR033762">
    <property type="entry name" value="MCM_OB"/>
</dbReference>
<evidence type="ECO:0000256" key="1">
    <source>
        <dbReference type="ARBA" id="ARBA00004123"/>
    </source>
</evidence>
<dbReference type="GO" id="GO:0006260">
    <property type="term" value="P:DNA replication"/>
    <property type="evidence" value="ECO:0007669"/>
    <property type="project" value="InterPro"/>
</dbReference>
<dbReference type="PANTHER" id="PTHR11630:SF47">
    <property type="entry name" value="DNA HELICASE MCM8"/>
    <property type="match status" value="1"/>
</dbReference>
<dbReference type="InterPro" id="IPR041562">
    <property type="entry name" value="MCM_lid"/>
</dbReference>
<evidence type="ECO:0000313" key="13">
    <source>
        <dbReference type="Proteomes" id="UP000481153"/>
    </source>
</evidence>
<evidence type="ECO:0000256" key="6">
    <source>
        <dbReference type="ARBA" id="ARBA00023125"/>
    </source>
</evidence>
<evidence type="ECO:0000313" key="12">
    <source>
        <dbReference type="EMBL" id="KAF0733335.1"/>
    </source>
</evidence>
<dbReference type="Gene3D" id="2.20.28.10">
    <property type="match status" value="1"/>
</dbReference>
<comment type="subcellular location">
    <subcellularLocation>
        <location evidence="1">Nucleus</location>
    </subcellularLocation>
</comment>
<keyword evidence="13" id="KW-1185">Reference proteome</keyword>
<dbReference type="GO" id="GO:0017116">
    <property type="term" value="F:single-stranded DNA helicase activity"/>
    <property type="evidence" value="ECO:0007669"/>
    <property type="project" value="TreeGrafter"/>
</dbReference>
<evidence type="ECO:0000259" key="11">
    <source>
        <dbReference type="PROSITE" id="PS50051"/>
    </source>
</evidence>
<sequence length="759" mass="85150">METLTREEWSVALAPLWKEYFMTEEEPDIKESDMLPPLLGFLDMLRECRKPEGFLEHYNLSDVTVVTIHCKQLFALFGDDAYECFVVGYEHYLRSLGLALCMLRHEEEVAASEYELHPRPRLEMNAVKINVRVVGLEPETSIGDLRAHVVDQFVCVTGTVTRVNAIKPLVVHCEFLCERCEGVTYRYFPDGKYDPPPSCNTCRSKAALLPNRSAAKTVDFQKIKIQEVDNGDAAAGRIPRMVEVELMEDLVDSCVPGNIVTICGAVKAVNSEVHNGRYGKQAQANSLYVLYIVANSVVNLNQTETTSKEDSVEFSTQDLDAIFKIAHMDRVFDRLIHSFCPGIYRNELVKAGLLLALFGGTNKREENAVFARSDSHVLLVGDPGLGKSQMLRAVSMITPRGIYVGGNTATTTGLTVTMVKDSSGDYALEAGALVLADQGVCCIDEFDKMACDYQALLEAMEQQSISIAKAGIVCNLNARTSVIAAANPSGGHYNRGRSVSENLKMKAALLSRFDLIFVLLDRPDASRDQMLSEHVMHNHLASRHKRQRRDSQIVPTHAQDEGAPATMKQRLIANWADFHDEPISLYHIRRYIAYARKYIHPQLSQEAKQYLQDKYLQMRSDAETSSDGIPITMRQLESLIRLAQARAKIELQEIVTVEHAHDVVEIMQECLLDTYTTEEGNLDFGRSGGMSLAKKVKAYVARLKKSAVQRNNQMFSMEELLQVANSIALQVDDFRDFIEILRNECFVLKQGPNIYKVQI</sequence>
<evidence type="ECO:0000256" key="9">
    <source>
        <dbReference type="RuleBase" id="RU004070"/>
    </source>
</evidence>
<dbReference type="InterPro" id="IPR018525">
    <property type="entry name" value="MCM_CS"/>
</dbReference>
<evidence type="ECO:0000256" key="8">
    <source>
        <dbReference type="ARBA" id="ARBA00042306"/>
    </source>
</evidence>
<dbReference type="GO" id="GO:0042555">
    <property type="term" value="C:MCM complex"/>
    <property type="evidence" value="ECO:0007669"/>
    <property type="project" value="TreeGrafter"/>
</dbReference>
<dbReference type="EMBL" id="VJMJ01000122">
    <property type="protein sequence ID" value="KAF0733335.1"/>
    <property type="molecule type" value="Genomic_DNA"/>
</dbReference>
<keyword evidence="4 9" id="KW-0547">Nucleotide-binding</keyword>
<dbReference type="Pfam" id="PF25051">
    <property type="entry name" value="WHD_MCM8"/>
    <property type="match status" value="1"/>
</dbReference>
<dbReference type="Gene3D" id="3.40.50.300">
    <property type="entry name" value="P-loop containing nucleotide triphosphate hydrolases"/>
    <property type="match status" value="1"/>
</dbReference>
<dbReference type="Pfam" id="PF00493">
    <property type="entry name" value="MCM"/>
    <property type="match status" value="1"/>
</dbReference>
<evidence type="ECO:0000256" key="10">
    <source>
        <dbReference type="SAM" id="MobiDB-lite"/>
    </source>
</evidence>
<dbReference type="GO" id="GO:0003697">
    <property type="term" value="F:single-stranded DNA binding"/>
    <property type="evidence" value="ECO:0007669"/>
    <property type="project" value="TreeGrafter"/>
</dbReference>
<dbReference type="InterPro" id="IPR056875">
    <property type="entry name" value="MCM8/REC_WHD"/>
</dbReference>
<dbReference type="EC" id="3.6.4.12" evidence="3"/>
<proteinExistence type="inferred from homology"/>
<dbReference type="GO" id="GO:0005524">
    <property type="term" value="F:ATP binding"/>
    <property type="evidence" value="ECO:0007669"/>
    <property type="project" value="UniProtKB-KW"/>
</dbReference>
<name>A0A6G0X0G0_9STRA</name>
<reference evidence="12 13" key="1">
    <citation type="submission" date="2019-07" db="EMBL/GenBank/DDBJ databases">
        <title>Genomics analysis of Aphanomyces spp. identifies a new class of oomycete effector associated with host adaptation.</title>
        <authorList>
            <person name="Gaulin E."/>
        </authorList>
    </citation>
    <scope>NUCLEOTIDE SEQUENCE [LARGE SCALE GENOMIC DNA]</scope>
    <source>
        <strain evidence="12 13">ATCC 201684</strain>
    </source>
</reference>
<dbReference type="AlphaFoldDB" id="A0A6G0X0G0"/>
<dbReference type="SUPFAM" id="SSF52540">
    <property type="entry name" value="P-loop containing nucleoside triphosphate hydrolases"/>
    <property type="match status" value="1"/>
</dbReference>
<feature type="region of interest" description="Disordered" evidence="10">
    <location>
        <begin position="539"/>
        <end position="561"/>
    </location>
</feature>
<dbReference type="Pfam" id="PF17855">
    <property type="entry name" value="MCM_lid"/>
    <property type="match status" value="1"/>
</dbReference>
<protein>
    <recommendedName>
        <fullName evidence="3">DNA helicase</fullName>
        <ecNumber evidence="3">3.6.4.12</ecNumber>
    </recommendedName>
    <alternativeName>
        <fullName evidence="8">Minichromosome maintenance 8</fullName>
    </alternativeName>
</protein>
<organism evidence="12 13">
    <name type="scientific">Aphanomyces euteiches</name>
    <dbReference type="NCBI Taxonomy" id="100861"/>
    <lineage>
        <taxon>Eukaryota</taxon>
        <taxon>Sar</taxon>
        <taxon>Stramenopiles</taxon>
        <taxon>Oomycota</taxon>
        <taxon>Saprolegniomycetes</taxon>
        <taxon>Saprolegniales</taxon>
        <taxon>Verrucalvaceae</taxon>
        <taxon>Aphanomyces</taxon>
    </lineage>
</organism>
<dbReference type="PROSITE" id="PS50051">
    <property type="entry name" value="MCM_2"/>
    <property type="match status" value="1"/>
</dbReference>
<dbReference type="GO" id="GO:0006310">
    <property type="term" value="P:DNA recombination"/>
    <property type="evidence" value="ECO:0007669"/>
    <property type="project" value="UniProtKB-ARBA"/>
</dbReference>
<evidence type="ECO:0000256" key="4">
    <source>
        <dbReference type="ARBA" id="ARBA00022741"/>
    </source>
</evidence>
<dbReference type="PANTHER" id="PTHR11630">
    <property type="entry name" value="DNA REPLICATION LICENSING FACTOR MCM FAMILY MEMBER"/>
    <property type="match status" value="1"/>
</dbReference>
<dbReference type="InterPro" id="IPR003593">
    <property type="entry name" value="AAA+_ATPase"/>
</dbReference>
<keyword evidence="7" id="KW-0539">Nucleus</keyword>
<dbReference type="InterPro" id="IPR001208">
    <property type="entry name" value="MCM_dom"/>
</dbReference>
<dbReference type="InterPro" id="IPR012340">
    <property type="entry name" value="NA-bd_OB-fold"/>
</dbReference>
<dbReference type="Gene3D" id="2.40.50.140">
    <property type="entry name" value="Nucleic acid-binding proteins"/>
    <property type="match status" value="1"/>
</dbReference>
<comment type="similarity">
    <text evidence="2 9">Belongs to the MCM family.</text>
</comment>
<dbReference type="InterPro" id="IPR027417">
    <property type="entry name" value="P-loop_NTPase"/>
</dbReference>
<evidence type="ECO:0000256" key="7">
    <source>
        <dbReference type="ARBA" id="ARBA00023242"/>
    </source>
</evidence>
<comment type="caution">
    <text evidence="12">The sequence shown here is derived from an EMBL/GenBank/DDBJ whole genome shotgun (WGS) entry which is preliminary data.</text>
</comment>
<dbReference type="Proteomes" id="UP000481153">
    <property type="component" value="Unassembled WGS sequence"/>
</dbReference>
<dbReference type="SMART" id="SM00350">
    <property type="entry name" value="MCM"/>
    <property type="match status" value="1"/>
</dbReference>
<keyword evidence="6 9" id="KW-0238">DNA-binding</keyword>
<dbReference type="PRINTS" id="PR01657">
    <property type="entry name" value="MCMFAMILY"/>
</dbReference>
<dbReference type="GO" id="GO:0005634">
    <property type="term" value="C:nucleus"/>
    <property type="evidence" value="ECO:0007669"/>
    <property type="project" value="UniProtKB-SubCell"/>
</dbReference>
<evidence type="ECO:0000256" key="2">
    <source>
        <dbReference type="ARBA" id="ARBA00008010"/>
    </source>
</evidence>
<dbReference type="CDD" id="cd22247">
    <property type="entry name" value="MCM8_WHD"/>
    <property type="match status" value="1"/>
</dbReference>
<feature type="domain" description="MCM C-terminal AAA(+) ATPase" evidence="11">
    <location>
        <begin position="331"/>
        <end position="535"/>
    </location>
</feature>
<evidence type="ECO:0000256" key="3">
    <source>
        <dbReference type="ARBA" id="ARBA00012551"/>
    </source>
</evidence>
<accession>A0A6G0X0G0</accession>
<dbReference type="SMART" id="SM00382">
    <property type="entry name" value="AAA"/>
    <property type="match status" value="1"/>
</dbReference>
<gene>
    <name evidence="12" type="ORF">Ae201684_009585</name>
</gene>